<accession>A0A135L216</accession>
<sequence length="303" mass="35027">MKELMNVTIPIEWEGMMIKEILFDHYHFSRKSLSKIKTNNGIYLNGKAVYVSTRVKQGDQLRLLIPIETSFDILPQPIPLDIRYEDQDVIVINKPAGIVVHPTRNHYLGTIANGLMHYWNEKGDQCRFRPVHRLDKDTTGLFVVAKNQYAHHQLALQLHDRSLKRTYLALVHGYVTKEKGVIDAPIMKDPNHAIKRIVVTDQQPEAKSAITYYKTIESFTDFSLLELLLATGRTHQIRVHMSWINHPLVGDELYGGKTGEHWLNHQALHASKLSFYHPITREYLTFQAELPTDMQTLIFRAIN</sequence>
<dbReference type="NCBIfam" id="TIGR00005">
    <property type="entry name" value="rluA_subfam"/>
    <property type="match status" value="1"/>
</dbReference>
<feature type="domain" description="Pseudouridine synthase RsuA/RluA-like" evidence="5">
    <location>
        <begin position="88"/>
        <end position="242"/>
    </location>
</feature>
<dbReference type="SUPFAM" id="SSF55120">
    <property type="entry name" value="Pseudouridine synthase"/>
    <property type="match status" value="1"/>
</dbReference>
<evidence type="ECO:0000259" key="5">
    <source>
        <dbReference type="Pfam" id="PF00849"/>
    </source>
</evidence>
<protein>
    <recommendedName>
        <fullName evidence="4">Pseudouridine synthase</fullName>
        <ecNumber evidence="4">5.4.99.-</ecNumber>
    </recommendedName>
</protein>
<dbReference type="Proteomes" id="UP000070352">
    <property type="component" value="Unassembled WGS sequence"/>
</dbReference>
<comment type="catalytic activity">
    <reaction evidence="1 4">
        <text>a uridine in RNA = a pseudouridine in RNA</text>
        <dbReference type="Rhea" id="RHEA:48348"/>
        <dbReference type="Rhea" id="RHEA-COMP:12068"/>
        <dbReference type="Rhea" id="RHEA-COMP:12069"/>
        <dbReference type="ChEBI" id="CHEBI:65314"/>
        <dbReference type="ChEBI" id="CHEBI:65315"/>
    </reaction>
</comment>
<dbReference type="InterPro" id="IPR050188">
    <property type="entry name" value="RluA_PseudoU_synthase"/>
</dbReference>
<evidence type="ECO:0000256" key="2">
    <source>
        <dbReference type="ARBA" id="ARBA00010876"/>
    </source>
</evidence>
<dbReference type="PANTHER" id="PTHR21600:SF35">
    <property type="entry name" value="PSEUDOURIDINE SYNTHASE"/>
    <property type="match status" value="1"/>
</dbReference>
<keyword evidence="4" id="KW-0413">Isomerase</keyword>
<reference evidence="6 7" key="1">
    <citation type="submission" date="2016-02" db="EMBL/GenBank/DDBJ databases">
        <title>Draft Genome for Tepidibacillus decaturensis nov. sp. Strain Z9, an Anaerobic, Moderately Thermophilic and Heterotrophic Bacterium from Deep Subsurface of the Illinois Basin, USA.</title>
        <authorList>
            <person name="Dong Y."/>
            <person name="Chang J.Y."/>
            <person name="Sanford R."/>
            <person name="Fouke B.W."/>
        </authorList>
    </citation>
    <scope>NUCLEOTIDE SEQUENCE [LARGE SCALE GENOMIC DNA]</scope>
    <source>
        <strain evidence="6 7">Z9</strain>
    </source>
</reference>
<dbReference type="EC" id="5.4.99.-" evidence="4"/>
<dbReference type="GO" id="GO:0000455">
    <property type="term" value="P:enzyme-directed rRNA pseudouridine synthesis"/>
    <property type="evidence" value="ECO:0007669"/>
    <property type="project" value="TreeGrafter"/>
</dbReference>
<evidence type="ECO:0000256" key="4">
    <source>
        <dbReference type="RuleBase" id="RU362028"/>
    </source>
</evidence>
<dbReference type="InterPro" id="IPR006145">
    <property type="entry name" value="PsdUridine_synth_RsuA/RluA"/>
</dbReference>
<comment type="similarity">
    <text evidence="2 4">Belongs to the pseudouridine synthase RluA family.</text>
</comment>
<dbReference type="Pfam" id="PF00849">
    <property type="entry name" value="PseudoU_synth_2"/>
    <property type="match status" value="1"/>
</dbReference>
<dbReference type="GO" id="GO:0009982">
    <property type="term" value="F:pseudouridine synthase activity"/>
    <property type="evidence" value="ECO:0007669"/>
    <property type="project" value="InterPro"/>
</dbReference>
<dbReference type="CDD" id="cd02869">
    <property type="entry name" value="PseudoU_synth_RluA_like"/>
    <property type="match status" value="1"/>
</dbReference>
<keyword evidence="7" id="KW-1185">Reference proteome</keyword>
<evidence type="ECO:0000313" key="7">
    <source>
        <dbReference type="Proteomes" id="UP000070352"/>
    </source>
</evidence>
<evidence type="ECO:0000256" key="1">
    <source>
        <dbReference type="ARBA" id="ARBA00000073"/>
    </source>
</evidence>
<dbReference type="OrthoDB" id="9807829at2"/>
<dbReference type="InterPro" id="IPR006225">
    <property type="entry name" value="PsdUridine_synth_RluC/D"/>
</dbReference>
<dbReference type="InterPro" id="IPR006224">
    <property type="entry name" value="PsdUridine_synth_RluA-like_CS"/>
</dbReference>
<comment type="caution">
    <text evidence="6">The sequence shown here is derived from an EMBL/GenBank/DDBJ whole genome shotgun (WGS) entry which is preliminary data.</text>
</comment>
<dbReference type="AlphaFoldDB" id="A0A135L216"/>
<dbReference type="PANTHER" id="PTHR21600">
    <property type="entry name" value="MITOCHONDRIAL RNA PSEUDOURIDINE SYNTHASE"/>
    <property type="match status" value="1"/>
</dbReference>
<organism evidence="6 7">
    <name type="scientific">Tepidibacillus decaturensis</name>
    <dbReference type="NCBI Taxonomy" id="1413211"/>
    <lineage>
        <taxon>Bacteria</taxon>
        <taxon>Bacillati</taxon>
        <taxon>Bacillota</taxon>
        <taxon>Bacilli</taxon>
        <taxon>Bacillales</taxon>
        <taxon>Bacillaceae</taxon>
        <taxon>Tepidibacillus</taxon>
    </lineage>
</organism>
<dbReference type="InterPro" id="IPR020103">
    <property type="entry name" value="PsdUridine_synth_cat_dom_sf"/>
</dbReference>
<dbReference type="STRING" id="1413211.U473_02420"/>
<evidence type="ECO:0000256" key="3">
    <source>
        <dbReference type="PIRSR" id="PIRSR606225-1"/>
    </source>
</evidence>
<dbReference type="GO" id="GO:0003723">
    <property type="term" value="F:RNA binding"/>
    <property type="evidence" value="ECO:0007669"/>
    <property type="project" value="InterPro"/>
</dbReference>
<comment type="function">
    <text evidence="4">Responsible for synthesis of pseudouridine from uracil.</text>
</comment>
<proteinExistence type="inferred from homology"/>
<gene>
    <name evidence="6" type="ORF">U473_02420</name>
</gene>
<name>A0A135L216_9BACI</name>
<dbReference type="EMBL" id="LSKU01000001">
    <property type="protein sequence ID" value="KXG43006.1"/>
    <property type="molecule type" value="Genomic_DNA"/>
</dbReference>
<evidence type="ECO:0000313" key="6">
    <source>
        <dbReference type="EMBL" id="KXG43006.1"/>
    </source>
</evidence>
<dbReference type="Gene3D" id="3.30.2350.10">
    <property type="entry name" value="Pseudouridine synthase"/>
    <property type="match status" value="1"/>
</dbReference>
<feature type="active site" evidence="3">
    <location>
        <position position="135"/>
    </location>
</feature>
<dbReference type="RefSeq" id="WP_082732329.1">
    <property type="nucleotide sequence ID" value="NZ_LSKU01000001.1"/>
</dbReference>
<dbReference type="PROSITE" id="PS01129">
    <property type="entry name" value="PSI_RLU"/>
    <property type="match status" value="1"/>
</dbReference>
<dbReference type="GO" id="GO:0140098">
    <property type="term" value="F:catalytic activity, acting on RNA"/>
    <property type="evidence" value="ECO:0007669"/>
    <property type="project" value="UniProtKB-ARBA"/>
</dbReference>